<dbReference type="EMBL" id="LAZR01001178">
    <property type="protein sequence ID" value="KKN49214.1"/>
    <property type="molecule type" value="Genomic_DNA"/>
</dbReference>
<dbReference type="PANTHER" id="PTHR13696:SF96">
    <property type="entry name" value="COBQ_COBB_MIND_PARA NUCLEOTIDE BINDING DOMAIN-CONTAINING PROTEIN"/>
    <property type="match status" value="1"/>
</dbReference>
<dbReference type="AlphaFoldDB" id="A0A0F9R369"/>
<organism evidence="2">
    <name type="scientific">marine sediment metagenome</name>
    <dbReference type="NCBI Taxonomy" id="412755"/>
    <lineage>
        <taxon>unclassified sequences</taxon>
        <taxon>metagenomes</taxon>
        <taxon>ecological metagenomes</taxon>
    </lineage>
</organism>
<feature type="domain" description="CobQ/CobB/MinD/ParA nucleotide binding" evidence="1">
    <location>
        <begin position="4"/>
        <end position="177"/>
    </location>
</feature>
<sequence length="211" mass="21275">MPIIALANLKGGVGKSTLAVSLAGALAPNSALIDADPQATASAWAEAGNLPFPVTESPLTGSNVEAWITDALNTDATYIVIDLPPMLGDATAAALAIADLAVIPVTASGADLKATNRAIELIAAARENRGDGKPAVLMVPSKVDIRTAAGAEIQAVLHDYGEPVGPVISQRVAHADAFTAGLWIGDYAKGSAAHSEIKALASVAKRLAGRA</sequence>
<dbReference type="InterPro" id="IPR027417">
    <property type="entry name" value="P-loop_NTPase"/>
</dbReference>
<dbReference type="Pfam" id="PF01656">
    <property type="entry name" value="CbiA"/>
    <property type="match status" value="1"/>
</dbReference>
<gene>
    <name evidence="2" type="ORF">LCGC14_0645110</name>
</gene>
<dbReference type="CDD" id="cd02042">
    <property type="entry name" value="ParAB_family"/>
    <property type="match status" value="1"/>
</dbReference>
<protein>
    <recommendedName>
        <fullName evidence="1">CobQ/CobB/MinD/ParA nucleotide binding domain-containing protein</fullName>
    </recommendedName>
</protein>
<dbReference type="PANTHER" id="PTHR13696">
    <property type="entry name" value="P-LOOP CONTAINING NUCLEOSIDE TRIPHOSPHATE HYDROLASE"/>
    <property type="match status" value="1"/>
</dbReference>
<dbReference type="PIRSF" id="PIRSF009320">
    <property type="entry name" value="Nuc_binding_HP_1000"/>
    <property type="match status" value="1"/>
</dbReference>
<comment type="caution">
    <text evidence="2">The sequence shown here is derived from an EMBL/GenBank/DDBJ whole genome shotgun (WGS) entry which is preliminary data.</text>
</comment>
<name>A0A0F9R369_9ZZZZ</name>
<proteinExistence type="predicted"/>
<dbReference type="SUPFAM" id="SSF52540">
    <property type="entry name" value="P-loop containing nucleoside triphosphate hydrolases"/>
    <property type="match status" value="1"/>
</dbReference>
<evidence type="ECO:0000313" key="2">
    <source>
        <dbReference type="EMBL" id="KKN49214.1"/>
    </source>
</evidence>
<dbReference type="InterPro" id="IPR002586">
    <property type="entry name" value="CobQ/CobB/MinD/ParA_Nub-bd_dom"/>
</dbReference>
<reference evidence="2" key="1">
    <citation type="journal article" date="2015" name="Nature">
        <title>Complex archaea that bridge the gap between prokaryotes and eukaryotes.</title>
        <authorList>
            <person name="Spang A."/>
            <person name="Saw J.H."/>
            <person name="Jorgensen S.L."/>
            <person name="Zaremba-Niedzwiedzka K."/>
            <person name="Martijn J."/>
            <person name="Lind A.E."/>
            <person name="van Eijk R."/>
            <person name="Schleper C."/>
            <person name="Guy L."/>
            <person name="Ettema T.J."/>
        </authorList>
    </citation>
    <scope>NUCLEOTIDE SEQUENCE</scope>
</reference>
<accession>A0A0F9R369</accession>
<evidence type="ECO:0000259" key="1">
    <source>
        <dbReference type="Pfam" id="PF01656"/>
    </source>
</evidence>
<dbReference type="InterPro" id="IPR050678">
    <property type="entry name" value="DNA_Partitioning_ATPase"/>
</dbReference>
<dbReference type="Gene3D" id="3.40.50.300">
    <property type="entry name" value="P-loop containing nucleotide triphosphate hydrolases"/>
    <property type="match status" value="1"/>
</dbReference>